<dbReference type="EMBL" id="CP134145">
    <property type="protein sequence ID" value="WNC72395.1"/>
    <property type="molecule type" value="Genomic_DNA"/>
</dbReference>
<evidence type="ECO:0000256" key="11">
    <source>
        <dbReference type="ARBA" id="ARBA00033245"/>
    </source>
</evidence>
<dbReference type="PANTHER" id="PTHR12428">
    <property type="entry name" value="OXA1"/>
    <property type="match status" value="1"/>
</dbReference>
<evidence type="ECO:0000256" key="7">
    <source>
        <dbReference type="ARBA" id="ARBA00022927"/>
    </source>
</evidence>
<feature type="transmembrane region" description="Helical" evidence="13">
    <location>
        <begin position="505"/>
        <end position="524"/>
    </location>
</feature>
<evidence type="ECO:0000256" key="5">
    <source>
        <dbReference type="ARBA" id="ARBA00022475"/>
    </source>
</evidence>
<comment type="function">
    <text evidence="13">Required for the insertion and/or proper folding and/or complex formation of integral membrane proteins into the membrane. Involved in integration of membrane proteins that insert both dependently and independently of the Sec translocase complex, as well as at least some lipoproteins. Aids folding of multispanning membrane proteins.</text>
</comment>
<feature type="domain" description="Membrane insertase YidC/Oxa/ALB C-terminal" evidence="14">
    <location>
        <begin position="359"/>
        <end position="537"/>
    </location>
</feature>
<dbReference type="Proteomes" id="UP001258994">
    <property type="component" value="Chromosome"/>
</dbReference>
<evidence type="ECO:0000256" key="1">
    <source>
        <dbReference type="ARBA" id="ARBA00004429"/>
    </source>
</evidence>
<dbReference type="InterPro" id="IPR028055">
    <property type="entry name" value="YidC/Oxa/ALB_C"/>
</dbReference>
<dbReference type="Pfam" id="PF02096">
    <property type="entry name" value="60KD_IMP"/>
    <property type="match status" value="1"/>
</dbReference>
<dbReference type="InterPro" id="IPR001708">
    <property type="entry name" value="YidC/ALB3/OXA1/COX18"/>
</dbReference>
<evidence type="ECO:0000256" key="12">
    <source>
        <dbReference type="ARBA" id="ARBA00033342"/>
    </source>
</evidence>
<name>A0ABY9TX98_9GAMM</name>
<keyword evidence="17" id="KW-1185">Reference proteome</keyword>
<evidence type="ECO:0000313" key="17">
    <source>
        <dbReference type="Proteomes" id="UP001258994"/>
    </source>
</evidence>
<dbReference type="HAMAP" id="MF_01810">
    <property type="entry name" value="YidC_type1"/>
    <property type="match status" value="1"/>
</dbReference>
<evidence type="ECO:0000259" key="15">
    <source>
        <dbReference type="Pfam" id="PF14849"/>
    </source>
</evidence>
<sequence>MESQRGLLFVALLVVSYLLFNQWQMDNAPIQTPVEVNETSSIPTSNSAESGEFVPAATGEQTSVPQAETKGGIITITSDVLELKINTQGGDIIAANLLAFETEQGSGIPMPILTTEGYTFVAQSGLIGSQGPDANPAGRPIYSTSAQSYSLTDGSESLVVELTFAENDITYVKSFTLIKGKYDVAVDYKIINNSSVAASVQLYGQLKQSTNVDEDSNMMMPTYRGAAYSTSETRYEKYDFGDIEDANLKESTKAGWVAMLQHYFVTAWVPSGETNNQLYSRYLDNNGQAVIGFKEPLINVAPGSSEIATATFYVGPKDQDKLEKISEGLDLTVDYGFLWMISQPLFWLLIFIQDIVVNWGLAIICITIVVKTLMYPLTKTQYTSMAKMRKIQPKMAALKERFGDDRQKMSQAMMELYKKEKVNPAGGCLPLILQMPIFLALYWVFMESVELRHAEFGLWITDLSSKDPYFILPILMGASMLLMQKLQPAMSQDPMQQKMMQWMPVFFTFFFLWFPSGLVLYWFISNVITIVQMLIIFRGIDKAEEKALLAKK</sequence>
<reference evidence="17" key="1">
    <citation type="submission" date="2023-09" db="EMBL/GenBank/DDBJ databases">
        <authorList>
            <person name="Li S."/>
            <person name="Li X."/>
            <person name="Zhang C."/>
            <person name="Zhao Z."/>
        </authorList>
    </citation>
    <scope>NUCLEOTIDE SEQUENCE [LARGE SCALE GENOMIC DNA]</scope>
    <source>
        <strain evidence="17">SQ149</strain>
    </source>
</reference>
<feature type="domain" description="Membrane insertase YidC N-terminal" evidence="15">
    <location>
        <begin position="74"/>
        <end position="348"/>
    </location>
</feature>
<comment type="subcellular location">
    <subcellularLocation>
        <location evidence="1">Cell inner membrane</location>
        <topology evidence="1">Multi-pass membrane protein</topology>
    </subcellularLocation>
    <subcellularLocation>
        <location evidence="13">Cell membrane</location>
        <topology evidence="13">Multi-pass membrane protein</topology>
    </subcellularLocation>
</comment>
<comment type="caution">
    <text evidence="13">Lacks conserved residue(s) required for the propagation of feature annotation.</text>
</comment>
<proteinExistence type="inferred from homology"/>
<dbReference type="InterPro" id="IPR028053">
    <property type="entry name" value="Membr_insert_YidC_N"/>
</dbReference>
<evidence type="ECO:0000256" key="13">
    <source>
        <dbReference type="HAMAP-Rule" id="MF_01810"/>
    </source>
</evidence>
<dbReference type="InterPro" id="IPR038221">
    <property type="entry name" value="YidC_periplasmic_sf"/>
</dbReference>
<protein>
    <recommendedName>
        <fullName evidence="3 13">Membrane protein insertase YidC</fullName>
    </recommendedName>
    <alternativeName>
        <fullName evidence="12 13">Foldase YidC</fullName>
    </alternativeName>
    <alternativeName>
        <fullName evidence="11 13">Membrane integrase YidC</fullName>
    </alternativeName>
    <alternativeName>
        <fullName evidence="13">Membrane protein YidC</fullName>
    </alternativeName>
</protein>
<dbReference type="NCBIfam" id="NF002352">
    <property type="entry name" value="PRK01318.1-3"/>
    <property type="match status" value="1"/>
</dbReference>
<keyword evidence="5 13" id="KW-1003">Cell membrane</keyword>
<dbReference type="PANTHER" id="PTHR12428:SF65">
    <property type="entry name" value="CYTOCHROME C OXIDASE ASSEMBLY PROTEIN COX18, MITOCHONDRIAL"/>
    <property type="match status" value="1"/>
</dbReference>
<evidence type="ECO:0000256" key="4">
    <source>
        <dbReference type="ARBA" id="ARBA00022448"/>
    </source>
</evidence>
<comment type="similarity">
    <text evidence="2 13">Belongs to the OXA1/ALB3/YidC family. Type 1 subfamily.</text>
</comment>
<keyword evidence="4 13" id="KW-0813">Transport</keyword>
<dbReference type="CDD" id="cd20070">
    <property type="entry name" value="5TM_YidC_Alb3"/>
    <property type="match status" value="1"/>
</dbReference>
<evidence type="ECO:0000259" key="14">
    <source>
        <dbReference type="Pfam" id="PF02096"/>
    </source>
</evidence>
<evidence type="ECO:0000313" key="16">
    <source>
        <dbReference type="EMBL" id="WNC72395.1"/>
    </source>
</evidence>
<evidence type="ECO:0000256" key="10">
    <source>
        <dbReference type="ARBA" id="ARBA00023186"/>
    </source>
</evidence>
<keyword evidence="7 13" id="KW-0653">Protein transport</keyword>
<evidence type="ECO:0000256" key="6">
    <source>
        <dbReference type="ARBA" id="ARBA00022692"/>
    </source>
</evidence>
<dbReference type="InterPro" id="IPR047196">
    <property type="entry name" value="YidC_ALB_C"/>
</dbReference>
<dbReference type="NCBIfam" id="TIGR03593">
    <property type="entry name" value="yidC_nterm"/>
    <property type="match status" value="1"/>
</dbReference>
<keyword evidence="9 13" id="KW-0472">Membrane</keyword>
<feature type="transmembrane region" description="Helical" evidence="13">
    <location>
        <begin position="345"/>
        <end position="370"/>
    </location>
</feature>
<evidence type="ECO:0000256" key="9">
    <source>
        <dbReference type="ARBA" id="ARBA00023136"/>
    </source>
</evidence>
<organism evidence="16 17">
    <name type="scientific">Thalassotalea psychrophila</name>
    <dbReference type="NCBI Taxonomy" id="3065647"/>
    <lineage>
        <taxon>Bacteria</taxon>
        <taxon>Pseudomonadati</taxon>
        <taxon>Pseudomonadota</taxon>
        <taxon>Gammaproteobacteria</taxon>
        <taxon>Alteromonadales</taxon>
        <taxon>Colwelliaceae</taxon>
        <taxon>Thalassotalea</taxon>
    </lineage>
</organism>
<keyword evidence="8 13" id="KW-1133">Transmembrane helix</keyword>
<evidence type="ECO:0000256" key="8">
    <source>
        <dbReference type="ARBA" id="ARBA00022989"/>
    </source>
</evidence>
<evidence type="ECO:0000256" key="3">
    <source>
        <dbReference type="ARBA" id="ARBA00015325"/>
    </source>
</evidence>
<keyword evidence="6 13" id="KW-0812">Transmembrane</keyword>
<accession>A0ABY9TX98</accession>
<dbReference type="PRINTS" id="PR01900">
    <property type="entry name" value="YIDCPROTEIN"/>
</dbReference>
<dbReference type="RefSeq" id="WP_348391513.1">
    <property type="nucleotide sequence ID" value="NZ_CP134145.1"/>
</dbReference>
<dbReference type="NCBIfam" id="NF002351">
    <property type="entry name" value="PRK01318.1-1"/>
    <property type="match status" value="1"/>
</dbReference>
<dbReference type="NCBIfam" id="TIGR03592">
    <property type="entry name" value="yidC_oxa1_cterm"/>
    <property type="match status" value="1"/>
</dbReference>
<gene>
    <name evidence="13 16" type="primary">yidC</name>
    <name evidence="16" type="ORF">RGQ13_20095</name>
</gene>
<keyword evidence="10 13" id="KW-0143">Chaperone</keyword>
<dbReference type="CDD" id="cd19961">
    <property type="entry name" value="EcYidC-like_peri"/>
    <property type="match status" value="1"/>
</dbReference>
<comment type="subunit">
    <text evidence="13">Interacts with the Sec translocase complex via SecD. Specifically interacts with transmembrane segments of nascent integral membrane proteins during membrane integration.</text>
</comment>
<dbReference type="Gene3D" id="2.70.98.90">
    <property type="match status" value="1"/>
</dbReference>
<evidence type="ECO:0000256" key="2">
    <source>
        <dbReference type="ARBA" id="ARBA00010527"/>
    </source>
</evidence>
<dbReference type="InterPro" id="IPR019998">
    <property type="entry name" value="Membr_insert_YidC"/>
</dbReference>
<dbReference type="PRINTS" id="PR00701">
    <property type="entry name" value="60KDINNERMP"/>
</dbReference>
<feature type="transmembrane region" description="Helical" evidence="13">
    <location>
        <begin position="422"/>
        <end position="445"/>
    </location>
</feature>
<dbReference type="Pfam" id="PF14849">
    <property type="entry name" value="YidC_periplas"/>
    <property type="match status" value="1"/>
</dbReference>